<keyword evidence="3" id="KW-0560">Oxidoreductase</keyword>
<dbReference type="Pfam" id="PF00106">
    <property type="entry name" value="adh_short"/>
    <property type="match status" value="1"/>
</dbReference>
<dbReference type="PRINTS" id="PR00080">
    <property type="entry name" value="SDRFAMILY"/>
</dbReference>
<dbReference type="Proteomes" id="UP001597023">
    <property type="component" value="Unassembled WGS sequence"/>
</dbReference>
<evidence type="ECO:0000313" key="6">
    <source>
        <dbReference type="Proteomes" id="UP001597023"/>
    </source>
</evidence>
<gene>
    <name evidence="5" type="ORF">ACFQZ6_34765</name>
</gene>
<comment type="similarity">
    <text evidence="1 4">Belongs to the short-chain dehydrogenases/reductases (SDR) family.</text>
</comment>
<dbReference type="Gene3D" id="3.40.50.720">
    <property type="entry name" value="NAD(P)-binding Rossmann-like Domain"/>
    <property type="match status" value="1"/>
</dbReference>
<dbReference type="EMBL" id="JBHTEB010000001">
    <property type="protein sequence ID" value="MFD0319291.1"/>
    <property type="molecule type" value="Genomic_DNA"/>
</dbReference>
<name>A0ABW2WJ05_9ACTN</name>
<evidence type="ECO:0000256" key="4">
    <source>
        <dbReference type="RuleBase" id="RU000363"/>
    </source>
</evidence>
<dbReference type="InterPro" id="IPR036291">
    <property type="entry name" value="NAD(P)-bd_dom_sf"/>
</dbReference>
<evidence type="ECO:0000313" key="5">
    <source>
        <dbReference type="EMBL" id="MFD0319291.1"/>
    </source>
</evidence>
<dbReference type="RefSeq" id="WP_381617678.1">
    <property type="nucleotide sequence ID" value="NZ_JBHTEB010000001.1"/>
</dbReference>
<protein>
    <submittedName>
        <fullName evidence="5">SDR family oxidoreductase</fullName>
    </submittedName>
</protein>
<dbReference type="PANTHER" id="PTHR43490">
    <property type="entry name" value="(+)-NEOMENTHOL DEHYDROGENASE"/>
    <property type="match status" value="1"/>
</dbReference>
<keyword evidence="2" id="KW-0521">NADP</keyword>
<evidence type="ECO:0000256" key="1">
    <source>
        <dbReference type="ARBA" id="ARBA00006484"/>
    </source>
</evidence>
<dbReference type="CDD" id="cd05324">
    <property type="entry name" value="carb_red_PTCR-like_SDR_c"/>
    <property type="match status" value="1"/>
</dbReference>
<reference evidence="6" key="1">
    <citation type="journal article" date="2019" name="Int. J. Syst. Evol. Microbiol.">
        <title>The Global Catalogue of Microorganisms (GCM) 10K type strain sequencing project: providing services to taxonomists for standard genome sequencing and annotation.</title>
        <authorList>
            <consortium name="The Broad Institute Genomics Platform"/>
            <consortium name="The Broad Institute Genome Sequencing Center for Infectious Disease"/>
            <person name="Wu L."/>
            <person name="Ma J."/>
        </authorList>
    </citation>
    <scope>NUCLEOTIDE SEQUENCE [LARGE SCALE GENOMIC DNA]</scope>
    <source>
        <strain evidence="6">CGMCC 4.7400</strain>
    </source>
</reference>
<proteinExistence type="inferred from homology"/>
<accession>A0ABW2WJ05</accession>
<organism evidence="5 6">
    <name type="scientific">Streptomyces flavalbus</name>
    <dbReference type="NCBI Taxonomy" id="2665155"/>
    <lineage>
        <taxon>Bacteria</taxon>
        <taxon>Bacillati</taxon>
        <taxon>Actinomycetota</taxon>
        <taxon>Actinomycetes</taxon>
        <taxon>Kitasatosporales</taxon>
        <taxon>Streptomycetaceae</taxon>
        <taxon>Streptomyces</taxon>
    </lineage>
</organism>
<dbReference type="PANTHER" id="PTHR43490:SF99">
    <property type="entry name" value="SHORT-CHAIN DEHYDROGENASE_REDUCTASE"/>
    <property type="match status" value="1"/>
</dbReference>
<keyword evidence="6" id="KW-1185">Reference proteome</keyword>
<sequence>MSEHTTRPEVALVTGATRGIGRGTAEQLAELGTTVLIGARHPQRGEEVAAALRATGGDAHPVTLDVTDPATVQAAEQQIEERFGRLDVLINNAGITGSGPVAPMDAHDQIPSSVDLDMVRAVFETNVFGVITVTNAMLPLLRRSPAARIVNVSSHAASLTATSDPDGPMAALPPSAAYAPSKSALTALTVQYANELRKDNILVNAAAPGFVATDSNAHTGFLTVAQGAAVLVRLATLGTDGPTAGFFGQDGPVPW</sequence>
<dbReference type="SUPFAM" id="SSF51735">
    <property type="entry name" value="NAD(P)-binding Rossmann-fold domains"/>
    <property type="match status" value="1"/>
</dbReference>
<dbReference type="InterPro" id="IPR045313">
    <property type="entry name" value="CBR1-like"/>
</dbReference>
<evidence type="ECO:0000256" key="2">
    <source>
        <dbReference type="ARBA" id="ARBA00022857"/>
    </source>
</evidence>
<evidence type="ECO:0000256" key="3">
    <source>
        <dbReference type="ARBA" id="ARBA00023002"/>
    </source>
</evidence>
<dbReference type="InterPro" id="IPR002347">
    <property type="entry name" value="SDR_fam"/>
</dbReference>
<dbReference type="PRINTS" id="PR00081">
    <property type="entry name" value="GDHRDH"/>
</dbReference>
<comment type="caution">
    <text evidence="5">The sequence shown here is derived from an EMBL/GenBank/DDBJ whole genome shotgun (WGS) entry which is preliminary data.</text>
</comment>